<protein>
    <submittedName>
        <fullName evidence="1">DUF1997 domain-containing protein</fullName>
    </submittedName>
</protein>
<dbReference type="Pfam" id="PF09366">
    <property type="entry name" value="DUF1997"/>
    <property type="match status" value="1"/>
</dbReference>
<reference evidence="1 2" key="1">
    <citation type="submission" date="2020-10" db="EMBL/GenBank/DDBJ databases">
        <authorList>
            <person name="Castelo-Branco R."/>
            <person name="Eusebio N."/>
            <person name="Adriana R."/>
            <person name="Vieira A."/>
            <person name="Brugerolle De Fraissinette N."/>
            <person name="Rezende De Castro R."/>
            <person name="Schneider M.P."/>
            <person name="Vasconcelos V."/>
            <person name="Leao P.N."/>
        </authorList>
    </citation>
    <scope>NUCLEOTIDE SEQUENCE [LARGE SCALE GENOMIC DNA]</scope>
    <source>
        <strain evidence="1 2">LEGE 00031</strain>
    </source>
</reference>
<dbReference type="EMBL" id="JADEVV010000002">
    <property type="protein sequence ID" value="MBE9252526.1"/>
    <property type="molecule type" value="Genomic_DNA"/>
</dbReference>
<organism evidence="1 2">
    <name type="scientific">Synechocystis salina LEGE 00031</name>
    <dbReference type="NCBI Taxonomy" id="1828736"/>
    <lineage>
        <taxon>Bacteria</taxon>
        <taxon>Bacillati</taxon>
        <taxon>Cyanobacteriota</taxon>
        <taxon>Cyanophyceae</taxon>
        <taxon>Synechococcales</taxon>
        <taxon>Merismopediaceae</taxon>
        <taxon>Synechocystis</taxon>
    </lineage>
</organism>
<dbReference type="Proteomes" id="UP000658720">
    <property type="component" value="Unassembled WGS sequence"/>
</dbReference>
<dbReference type="RefSeq" id="WP_194018638.1">
    <property type="nucleotide sequence ID" value="NZ_JADEVV010000002.1"/>
</dbReference>
<dbReference type="InterPro" id="IPR018971">
    <property type="entry name" value="DUF1997"/>
</dbReference>
<dbReference type="PANTHER" id="PTHR34133:SF8">
    <property type="entry name" value="OS07G0633000 PROTEIN"/>
    <property type="match status" value="1"/>
</dbReference>
<evidence type="ECO:0000313" key="1">
    <source>
        <dbReference type="EMBL" id="MBE9252526.1"/>
    </source>
</evidence>
<accession>A0ABR9VME5</accession>
<sequence>MRVTFSATEQLQLRQSDPLPSLQHYLRQPQRLVQAIADPKLMEVLPGDRFRLKMRPLNFLDIYHFQPTVVLKVWANATGTVFLESESCEIRGIDYINHRFSLQLKGRLAPYCQDGHTLLQGKADLQVGVDLPQALWLTPKPLLEMAANGLLRGVLARIKQRLQGQLLADYQQWLAQQNDHLVTPASSATEALEPI</sequence>
<comment type="caution">
    <text evidence="1">The sequence shown here is derived from an EMBL/GenBank/DDBJ whole genome shotgun (WGS) entry which is preliminary data.</text>
</comment>
<keyword evidence="2" id="KW-1185">Reference proteome</keyword>
<gene>
    <name evidence="1" type="ORF">IQ217_01395</name>
</gene>
<evidence type="ECO:0000313" key="2">
    <source>
        <dbReference type="Proteomes" id="UP000658720"/>
    </source>
</evidence>
<name>A0ABR9VME5_9SYNC</name>
<proteinExistence type="predicted"/>
<dbReference type="PANTHER" id="PTHR34133">
    <property type="entry name" value="OS07G0633000 PROTEIN"/>
    <property type="match status" value="1"/>
</dbReference>